<sequence length="229" mass="26683">MDFKFLRRNGHIIVIIIASIILCIAIPFILKSFVFNKPNITSSNWLIFLGSYMGGIISGLATLVAVIISLNISRNVQAESELRENSLIVYYDLILGSNDLKRLYINSKNKEFMNIPSRMFFSKEWISNVAKISRNIRDTDKLYKLYTDLEIVGQELKSKSELLILKDYHFDNVRYEEIIDKISNKVFSRAFLDSDMNKYEYDIKEDELYVDELNTDFKKIITDLKFVIG</sequence>
<comment type="caution">
    <text evidence="2">The sequence shown here is derived from an EMBL/GenBank/DDBJ whole genome shotgun (WGS) entry which is preliminary data.</text>
</comment>
<keyword evidence="1" id="KW-0812">Transmembrane</keyword>
<accession>A0A401UUI8</accession>
<keyword evidence="3" id="KW-1185">Reference proteome</keyword>
<dbReference type="Proteomes" id="UP000287872">
    <property type="component" value="Unassembled WGS sequence"/>
</dbReference>
<proteinExistence type="predicted"/>
<evidence type="ECO:0000313" key="2">
    <source>
        <dbReference type="EMBL" id="GCD13220.1"/>
    </source>
</evidence>
<keyword evidence="1" id="KW-0472">Membrane</keyword>
<organism evidence="2 3">
    <name type="scientific">Clostridium tagluense</name>
    <dbReference type="NCBI Taxonomy" id="360422"/>
    <lineage>
        <taxon>Bacteria</taxon>
        <taxon>Bacillati</taxon>
        <taxon>Bacillota</taxon>
        <taxon>Clostridia</taxon>
        <taxon>Eubacteriales</taxon>
        <taxon>Clostridiaceae</taxon>
        <taxon>Clostridium</taxon>
    </lineage>
</organism>
<evidence type="ECO:0000256" key="1">
    <source>
        <dbReference type="SAM" id="Phobius"/>
    </source>
</evidence>
<keyword evidence="1" id="KW-1133">Transmembrane helix</keyword>
<dbReference type="EMBL" id="BHYK01000071">
    <property type="protein sequence ID" value="GCD13220.1"/>
    <property type="molecule type" value="Genomic_DNA"/>
</dbReference>
<feature type="transmembrane region" description="Helical" evidence="1">
    <location>
        <begin position="45"/>
        <end position="70"/>
    </location>
</feature>
<gene>
    <name evidence="2" type="ORF">Ctaglu_48430</name>
</gene>
<evidence type="ECO:0000313" key="3">
    <source>
        <dbReference type="Proteomes" id="UP000287872"/>
    </source>
</evidence>
<protein>
    <submittedName>
        <fullName evidence="2">Uncharacterized protein</fullName>
    </submittedName>
</protein>
<feature type="transmembrane region" description="Helical" evidence="1">
    <location>
        <begin position="12"/>
        <end position="33"/>
    </location>
</feature>
<dbReference type="AlphaFoldDB" id="A0A401UUI8"/>
<dbReference type="RefSeq" id="WP_125006570.1">
    <property type="nucleotide sequence ID" value="NZ_BHYK01000071.1"/>
</dbReference>
<reference evidence="2 3" key="1">
    <citation type="submission" date="2018-11" db="EMBL/GenBank/DDBJ databases">
        <title>Genome sequencing and assembly of Clostridium tagluense strain A121.</title>
        <authorList>
            <person name="Murakami T."/>
            <person name="Segawa T."/>
            <person name="Shcherbakova V.A."/>
            <person name="Mori H."/>
            <person name="Yoshimura Y."/>
        </authorList>
    </citation>
    <scope>NUCLEOTIDE SEQUENCE [LARGE SCALE GENOMIC DNA]</scope>
    <source>
        <strain evidence="2 3">A121</strain>
    </source>
</reference>
<name>A0A401UUI8_9CLOT</name>
<dbReference type="OrthoDB" id="1938732at2"/>